<evidence type="ECO:0000313" key="9">
    <source>
        <dbReference type="Proteomes" id="UP000465035"/>
    </source>
</evidence>
<dbReference type="Proteomes" id="UP000465035">
    <property type="component" value="Chromosome"/>
</dbReference>
<keyword evidence="2" id="KW-0813">Transport</keyword>
<proteinExistence type="predicted"/>
<feature type="transmembrane region" description="Helical" evidence="6">
    <location>
        <begin position="321"/>
        <end position="341"/>
    </location>
</feature>
<dbReference type="PANTHER" id="PTHR23508">
    <property type="entry name" value="CARBOXYLIC ACID TRANSPORTER PROTEIN HOMOLOG"/>
    <property type="match status" value="1"/>
</dbReference>
<dbReference type="InterPro" id="IPR011701">
    <property type="entry name" value="MFS"/>
</dbReference>
<evidence type="ECO:0000256" key="2">
    <source>
        <dbReference type="ARBA" id="ARBA00022448"/>
    </source>
</evidence>
<feature type="transmembrane region" description="Helical" evidence="6">
    <location>
        <begin position="167"/>
        <end position="185"/>
    </location>
</feature>
<feature type="transmembrane region" description="Helical" evidence="6">
    <location>
        <begin position="361"/>
        <end position="382"/>
    </location>
</feature>
<keyword evidence="3 6" id="KW-0812">Transmembrane</keyword>
<gene>
    <name evidence="8" type="ORF">GQR93_12845</name>
</gene>
<reference evidence="8 9" key="1">
    <citation type="submission" date="2019-12" db="EMBL/GenBank/DDBJ databases">
        <title>Lactobacillus hilgardii FLUB.</title>
        <authorList>
            <person name="Gustaw K."/>
        </authorList>
    </citation>
    <scope>NUCLEOTIDE SEQUENCE [LARGE SCALE GENOMIC DNA]</scope>
    <source>
        <strain evidence="8 9">FLUB</strain>
    </source>
</reference>
<keyword evidence="4 6" id="KW-1133">Transmembrane helix</keyword>
<dbReference type="InterPro" id="IPR036259">
    <property type="entry name" value="MFS_trans_sf"/>
</dbReference>
<evidence type="ECO:0000256" key="6">
    <source>
        <dbReference type="SAM" id="Phobius"/>
    </source>
</evidence>
<sequence>MKKYGRYWNLTIAAGLGSMLGSGIIVGLASTITVWQLGLHLTNGQVGVISGALTFAIAFGSIFGSRFADKVGIVGIFDWVNFLYALGAGVCVFANGYWMLLIGTVICGIASGTDLPVSLTVISRDAPNQEMASQMVASTQIFWQAGQFVSTGAAFVVSTMSVTGGRIVFGFFAIVALILWVWRTLSKGIKVLHKEAAERLAQRESKQEEKVKVSMTQVLFKSPRRKVYMKLFAAISIYYIFWNFVANTFGQFTTFMFVKAGASQTLSTGIGLGLHIAALFILGLYVTIAGSAKRNTWFAIGVVFALVAMAGLAVFGSESIALIVAFMLIWGVGSMLSGEAIYKVWTQESFPEEIRASIQGFINGVSRFLCGLLAMVTPLLVLPTTIKMTMWGFVGIVLVFGIAGFCMIHFEKKYHMLKDDDKTGETTKKDSNVTATPNN</sequence>
<feature type="transmembrane region" description="Helical" evidence="6">
    <location>
        <begin position="297"/>
        <end position="315"/>
    </location>
</feature>
<dbReference type="InterPro" id="IPR020846">
    <property type="entry name" value="MFS_dom"/>
</dbReference>
<dbReference type="PROSITE" id="PS50850">
    <property type="entry name" value="MFS"/>
    <property type="match status" value="1"/>
</dbReference>
<evidence type="ECO:0000259" key="7">
    <source>
        <dbReference type="PROSITE" id="PS50850"/>
    </source>
</evidence>
<name>A0A6P1ECM0_LENHI</name>
<feature type="domain" description="Major facilitator superfamily (MFS) profile" evidence="7">
    <location>
        <begin position="10"/>
        <end position="413"/>
    </location>
</feature>
<feature type="transmembrane region" description="Helical" evidence="6">
    <location>
        <begin position="7"/>
        <end position="32"/>
    </location>
</feature>
<feature type="transmembrane region" description="Helical" evidence="6">
    <location>
        <begin position="265"/>
        <end position="285"/>
    </location>
</feature>
<dbReference type="SUPFAM" id="SSF103473">
    <property type="entry name" value="MFS general substrate transporter"/>
    <property type="match status" value="1"/>
</dbReference>
<dbReference type="GO" id="GO:0046943">
    <property type="term" value="F:carboxylic acid transmembrane transporter activity"/>
    <property type="evidence" value="ECO:0007669"/>
    <property type="project" value="TreeGrafter"/>
</dbReference>
<comment type="subcellular location">
    <subcellularLocation>
        <location evidence="1">Cell membrane</location>
        <topology evidence="1">Multi-pass membrane protein</topology>
    </subcellularLocation>
</comment>
<dbReference type="Gene3D" id="1.20.1250.20">
    <property type="entry name" value="MFS general substrate transporter like domains"/>
    <property type="match status" value="1"/>
</dbReference>
<evidence type="ECO:0000256" key="3">
    <source>
        <dbReference type="ARBA" id="ARBA00022692"/>
    </source>
</evidence>
<accession>A0A6P1ECM0</accession>
<keyword evidence="5 6" id="KW-0472">Membrane</keyword>
<feature type="transmembrane region" description="Helical" evidence="6">
    <location>
        <begin position="227"/>
        <end position="245"/>
    </location>
</feature>
<dbReference type="EMBL" id="CP047121">
    <property type="protein sequence ID" value="QHB53011.1"/>
    <property type="molecule type" value="Genomic_DNA"/>
</dbReference>
<evidence type="ECO:0000256" key="4">
    <source>
        <dbReference type="ARBA" id="ARBA00022989"/>
    </source>
</evidence>
<dbReference type="Pfam" id="PF07690">
    <property type="entry name" value="MFS_1"/>
    <property type="match status" value="1"/>
</dbReference>
<dbReference type="AlphaFoldDB" id="A0A6P1ECM0"/>
<protein>
    <submittedName>
        <fullName evidence="8">MFS transporter</fullName>
    </submittedName>
</protein>
<dbReference type="PANTHER" id="PTHR23508:SF10">
    <property type="entry name" value="CARBOXYLIC ACID TRANSPORTER PROTEIN HOMOLOG"/>
    <property type="match status" value="1"/>
</dbReference>
<dbReference type="GO" id="GO:0005886">
    <property type="term" value="C:plasma membrane"/>
    <property type="evidence" value="ECO:0007669"/>
    <property type="project" value="UniProtKB-SubCell"/>
</dbReference>
<evidence type="ECO:0000256" key="5">
    <source>
        <dbReference type="ARBA" id="ARBA00023136"/>
    </source>
</evidence>
<feature type="transmembrane region" description="Helical" evidence="6">
    <location>
        <begin position="388"/>
        <end position="408"/>
    </location>
</feature>
<organism evidence="8 9">
    <name type="scientific">Lentilactobacillus hilgardii</name>
    <name type="common">Lactobacillus hilgardii</name>
    <dbReference type="NCBI Taxonomy" id="1588"/>
    <lineage>
        <taxon>Bacteria</taxon>
        <taxon>Bacillati</taxon>
        <taxon>Bacillota</taxon>
        <taxon>Bacilli</taxon>
        <taxon>Lactobacillales</taxon>
        <taxon>Lactobacillaceae</taxon>
        <taxon>Lentilactobacillus</taxon>
    </lineage>
</organism>
<dbReference type="SMR" id="A0A6P1ECM0"/>
<dbReference type="RefSeq" id="WP_003553221.1">
    <property type="nucleotide sequence ID" value="NZ_CABKOL010000104.1"/>
</dbReference>
<evidence type="ECO:0000313" key="8">
    <source>
        <dbReference type="EMBL" id="QHB53011.1"/>
    </source>
</evidence>
<feature type="transmembrane region" description="Helical" evidence="6">
    <location>
        <begin position="44"/>
        <end position="64"/>
    </location>
</feature>
<evidence type="ECO:0000256" key="1">
    <source>
        <dbReference type="ARBA" id="ARBA00004651"/>
    </source>
</evidence>
<dbReference type="GeneID" id="69059262"/>